<reference evidence="1" key="1">
    <citation type="submission" date="2022-05" db="EMBL/GenBank/DDBJ databases">
        <authorList>
            <person name="Oliphant S.A."/>
            <person name="Watson-Haigh N.S."/>
            <person name="Sumby K.M."/>
            <person name="Gardner J.M."/>
            <person name="Jiranek V."/>
        </authorList>
    </citation>
    <scope>NUCLEOTIDE SEQUENCE</scope>
    <source>
        <strain evidence="1">KI16_H9</strain>
    </source>
</reference>
<accession>A0ABY5BPU3</accession>
<sequence>MKNLYDVQQLLKRFGIYVYVGKRIWDIEVMALELDHLHEARVISQTEFTAAKLVLKHEHHLEATKAQQITGGLEDGKKLNWN</sequence>
<evidence type="ECO:0000313" key="1">
    <source>
        <dbReference type="EMBL" id="USS85270.1"/>
    </source>
</evidence>
<dbReference type="InterPro" id="IPR023164">
    <property type="entry name" value="YqgQ-like_sf"/>
</dbReference>
<evidence type="ECO:0000313" key="2">
    <source>
        <dbReference type="Proteomes" id="UP001056707"/>
    </source>
</evidence>
<dbReference type="Proteomes" id="UP001056707">
    <property type="component" value="Chromosome"/>
</dbReference>
<dbReference type="Gene3D" id="1.10.287.760">
    <property type="entry name" value="YqgQ-like"/>
    <property type="match status" value="1"/>
</dbReference>
<proteinExistence type="predicted"/>
<gene>
    <name evidence="1" type="ORF">M3M35_00990</name>
</gene>
<dbReference type="InterPro" id="IPR009256">
    <property type="entry name" value="YqgQ-like"/>
</dbReference>
<dbReference type="SUPFAM" id="SSF158379">
    <property type="entry name" value="YqgQ-like"/>
    <property type="match status" value="1"/>
</dbReference>
<dbReference type="Pfam" id="PF06014">
    <property type="entry name" value="YqgQ-like"/>
    <property type="match status" value="1"/>
</dbReference>
<keyword evidence="2" id="KW-1185">Reference proteome</keyword>
<protein>
    <submittedName>
        <fullName evidence="1">YqgQ family protein</fullName>
    </submittedName>
</protein>
<dbReference type="RefSeq" id="WP_252750165.1">
    <property type="nucleotide sequence ID" value="NZ_CP097116.1"/>
</dbReference>
<name>A0ABY5BPU3_9LACO</name>
<dbReference type="EMBL" id="CP097116">
    <property type="protein sequence ID" value="USS85270.1"/>
    <property type="molecule type" value="Genomic_DNA"/>
</dbReference>
<organism evidence="1 2">
    <name type="scientific">Fructilactobacillus myrtifloralis</name>
    <dbReference type="NCBI Taxonomy" id="2940301"/>
    <lineage>
        <taxon>Bacteria</taxon>
        <taxon>Bacillati</taxon>
        <taxon>Bacillota</taxon>
        <taxon>Bacilli</taxon>
        <taxon>Lactobacillales</taxon>
        <taxon>Lactobacillaceae</taxon>
        <taxon>Fructilactobacillus</taxon>
    </lineage>
</organism>